<feature type="compositionally biased region" description="Low complexity" evidence="1">
    <location>
        <begin position="17"/>
        <end position="33"/>
    </location>
</feature>
<evidence type="ECO:0000313" key="2">
    <source>
        <dbReference type="EMBL" id="EYF05737.1"/>
    </source>
</evidence>
<dbReference type="InterPro" id="IPR036513">
    <property type="entry name" value="STAS_dom_sf"/>
</dbReference>
<dbReference type="InterPro" id="IPR038396">
    <property type="entry name" value="SpoIIAA-like_sf"/>
</dbReference>
<keyword evidence="3" id="KW-1185">Reference proteome</keyword>
<dbReference type="AlphaFoldDB" id="A0A017T9W9"/>
<comment type="caution">
    <text evidence="2">The sequence shown here is derived from an EMBL/GenBank/DDBJ whole genome shotgun (WGS) entry which is preliminary data.</text>
</comment>
<organism evidence="2 3">
    <name type="scientific">Chondromyces apiculatus DSM 436</name>
    <dbReference type="NCBI Taxonomy" id="1192034"/>
    <lineage>
        <taxon>Bacteria</taxon>
        <taxon>Pseudomonadati</taxon>
        <taxon>Myxococcota</taxon>
        <taxon>Polyangia</taxon>
        <taxon>Polyangiales</taxon>
        <taxon>Polyangiaceae</taxon>
        <taxon>Chondromyces</taxon>
    </lineage>
</organism>
<proteinExistence type="predicted"/>
<reference evidence="2 3" key="1">
    <citation type="submission" date="2013-05" db="EMBL/GenBank/DDBJ databases">
        <title>Genome assembly of Chondromyces apiculatus DSM 436.</title>
        <authorList>
            <person name="Sharma G."/>
            <person name="Khatri I."/>
            <person name="Kaur C."/>
            <person name="Mayilraj S."/>
            <person name="Subramanian S."/>
        </authorList>
    </citation>
    <scope>NUCLEOTIDE SEQUENCE [LARGE SCALE GENOMIC DNA]</scope>
    <source>
        <strain evidence="2 3">DSM 436</strain>
    </source>
</reference>
<dbReference type="EMBL" id="ASRX01000021">
    <property type="protein sequence ID" value="EYF05737.1"/>
    <property type="molecule type" value="Genomic_DNA"/>
</dbReference>
<gene>
    <name evidence="2" type="ORF">CAP_3027</name>
</gene>
<evidence type="ECO:0000256" key="1">
    <source>
        <dbReference type="SAM" id="MobiDB-lite"/>
    </source>
</evidence>
<evidence type="ECO:0000313" key="3">
    <source>
        <dbReference type="Proteomes" id="UP000019678"/>
    </source>
</evidence>
<evidence type="ECO:0008006" key="4">
    <source>
        <dbReference type="Google" id="ProtNLM"/>
    </source>
</evidence>
<sequence>MIQDSIRPPDLDEDARPSSPGTLPGTSPGTSTGRRMLFGRHMMIHEPPDLHVVRLEGTLTPDQILAMAAANERYIARATYMLLLIDLRSHWTAPAETRRTVASLPRRSAPRFFAFLGGSFTSRLLVKVVIQASSLFAPGKMNAAFFEDEATARAWLHEHRKQFTGSGG</sequence>
<protein>
    <recommendedName>
        <fullName evidence="4">STAS/SEC14 domain-containing protein</fullName>
    </recommendedName>
</protein>
<dbReference type="RefSeq" id="WP_044241402.1">
    <property type="nucleotide sequence ID" value="NZ_ASRX01000021.1"/>
</dbReference>
<feature type="region of interest" description="Disordered" evidence="1">
    <location>
        <begin position="1"/>
        <end position="34"/>
    </location>
</feature>
<accession>A0A017T9W9</accession>
<feature type="compositionally biased region" description="Basic and acidic residues" evidence="1">
    <location>
        <begin position="7"/>
        <end position="16"/>
    </location>
</feature>
<dbReference type="SUPFAM" id="SSF52091">
    <property type="entry name" value="SpoIIaa-like"/>
    <property type="match status" value="1"/>
</dbReference>
<dbReference type="OrthoDB" id="5522221at2"/>
<dbReference type="STRING" id="1192034.CAP_3027"/>
<name>A0A017T9W9_9BACT</name>
<dbReference type="Gene3D" id="3.40.50.10600">
    <property type="entry name" value="SpoIIaa-like domains"/>
    <property type="match status" value="1"/>
</dbReference>
<dbReference type="Proteomes" id="UP000019678">
    <property type="component" value="Unassembled WGS sequence"/>
</dbReference>